<evidence type="ECO:0000256" key="1">
    <source>
        <dbReference type="SAM" id="Phobius"/>
    </source>
</evidence>
<dbReference type="AlphaFoldDB" id="A0A0S2T9C9"/>
<dbReference type="Proteomes" id="UP000055136">
    <property type="component" value="Chromosome"/>
</dbReference>
<reference evidence="2" key="1">
    <citation type="submission" date="2015-10" db="EMBL/GenBank/DDBJ databases">
        <title>Description of Candidatus Tenderia electrophaga gen. nov, sp. nov., an Uncultivated Electroautotroph from a Biocathode Enrichment.</title>
        <authorList>
            <person name="Eddie B.J."/>
            <person name="Malanoski A.P."/>
            <person name="Wang Z."/>
            <person name="Hall R.J."/>
            <person name="Oh S.D."/>
            <person name="Heiner C."/>
            <person name="Lin B."/>
            <person name="Strycharz-Glaven S.M."/>
        </authorList>
    </citation>
    <scope>NUCLEOTIDE SEQUENCE [LARGE SCALE GENOMIC DNA]</scope>
    <source>
        <strain evidence="2">NRL1</strain>
    </source>
</reference>
<name>A0A0S2T9C9_9GAMM</name>
<gene>
    <name evidence="2" type="ORF">Tel_00450</name>
</gene>
<proteinExistence type="predicted"/>
<keyword evidence="1" id="KW-0472">Membrane</keyword>
<organism evidence="2 3">
    <name type="scientific">Candidatus Tenderia electrophaga</name>
    <dbReference type="NCBI Taxonomy" id="1748243"/>
    <lineage>
        <taxon>Bacteria</taxon>
        <taxon>Pseudomonadati</taxon>
        <taxon>Pseudomonadota</taxon>
        <taxon>Gammaproteobacteria</taxon>
        <taxon>Candidatus Tenderiales</taxon>
        <taxon>Candidatus Tenderiaceae</taxon>
        <taxon>Candidatus Tenderia</taxon>
    </lineage>
</organism>
<protein>
    <submittedName>
        <fullName evidence="2">Uncharacterized protein</fullName>
    </submittedName>
</protein>
<feature type="transmembrane region" description="Helical" evidence="1">
    <location>
        <begin position="40"/>
        <end position="58"/>
    </location>
</feature>
<evidence type="ECO:0000313" key="3">
    <source>
        <dbReference type="Proteomes" id="UP000055136"/>
    </source>
</evidence>
<keyword evidence="1" id="KW-0812">Transmembrane</keyword>
<evidence type="ECO:0000313" key="2">
    <source>
        <dbReference type="EMBL" id="ALP51731.1"/>
    </source>
</evidence>
<accession>A0A0S2T9C9</accession>
<dbReference type="STRING" id="1748243.Tel_00450"/>
<keyword evidence="3" id="KW-1185">Reference proteome</keyword>
<dbReference type="EMBL" id="CP013099">
    <property type="protein sequence ID" value="ALP51731.1"/>
    <property type="molecule type" value="Genomic_DNA"/>
</dbReference>
<keyword evidence="1" id="KW-1133">Transmembrane helix</keyword>
<feature type="transmembrane region" description="Helical" evidence="1">
    <location>
        <begin position="172"/>
        <end position="191"/>
    </location>
</feature>
<dbReference type="KEGG" id="tee:Tel_00450"/>
<sequence length="207" mass="23755">MAWKIDKPLYSLSDEQQNNAATKLWEDEKMGGVGVLNGRLPVPIIFLIGVVIVTAFLITNPLWGQRPTAEIYAPYVQMMDSQAVQSIESDEKKMAYLRDNAQDPRLKSEQARHPITMDDLRLIKDQVIELQRKGVDLAEYTVVGPDVVLANFEGELKADGTRSRVQPRWDKGYTIDIFYVSYFLIAMFIVIKRLPHYSWQPDYSDDK</sequence>